<dbReference type="InterPro" id="IPR003029">
    <property type="entry name" value="S1_domain"/>
</dbReference>
<evidence type="ECO:0000259" key="3">
    <source>
        <dbReference type="PROSITE" id="PS50126"/>
    </source>
</evidence>
<evidence type="ECO:0000256" key="2">
    <source>
        <dbReference type="SAM" id="SignalP"/>
    </source>
</evidence>
<evidence type="ECO:0000256" key="1">
    <source>
        <dbReference type="SAM" id="MobiDB-lite"/>
    </source>
</evidence>
<dbReference type="GO" id="GO:0006412">
    <property type="term" value="P:translation"/>
    <property type="evidence" value="ECO:0007669"/>
    <property type="project" value="TreeGrafter"/>
</dbReference>
<dbReference type="Pfam" id="PF00575">
    <property type="entry name" value="S1"/>
    <property type="match status" value="2"/>
</dbReference>
<gene>
    <name evidence="4" type="ORF">LDAN0322_LOCUS339</name>
</gene>
<evidence type="ECO:0000313" key="4">
    <source>
        <dbReference type="EMBL" id="CAD8574195.1"/>
    </source>
</evidence>
<dbReference type="PANTHER" id="PTHR10724:SF10">
    <property type="entry name" value="S1 RNA-BINDING DOMAIN-CONTAINING PROTEIN 1"/>
    <property type="match status" value="1"/>
</dbReference>
<sequence>MKSTNTCIAILVATFLTERFASGFVRSHSHKCMRSWSVLPAISKGTKGVDGMKAKRRNKGSTSRPRKNSNSISKKQANIDKLKDLNLGQVVKGEVVSIKPFGVFVRLNYKHKVDALLHKSQISNEIIEDVSDHFAVGQSIDARVIRIDFEKGDVGISTRPRRPDRYPIDEFREMVGEVVQGRVKSVKEYGAFIDIGCQKIDGFLHKSRISDNKVEKVEDFVKVNDIVNVRLYRVDPKKKIIELSMRSHESDQYHDKKREMKKRWNKIAEEVASL</sequence>
<dbReference type="GO" id="GO:0003735">
    <property type="term" value="F:structural constituent of ribosome"/>
    <property type="evidence" value="ECO:0007669"/>
    <property type="project" value="TreeGrafter"/>
</dbReference>
<dbReference type="Gene3D" id="2.40.50.140">
    <property type="entry name" value="Nucleic acid-binding proteins"/>
    <property type="match status" value="2"/>
</dbReference>
<feature type="domain" description="S1 motif" evidence="3">
    <location>
        <begin position="176"/>
        <end position="246"/>
    </location>
</feature>
<feature type="signal peptide" evidence="2">
    <location>
        <begin position="1"/>
        <end position="23"/>
    </location>
</feature>
<dbReference type="PANTHER" id="PTHR10724">
    <property type="entry name" value="30S RIBOSOMAL PROTEIN S1"/>
    <property type="match status" value="1"/>
</dbReference>
<dbReference type="FunFam" id="2.40.50.140:FF:000103">
    <property type="entry name" value="protein RRP5 homolog"/>
    <property type="match status" value="1"/>
</dbReference>
<feature type="chain" id="PRO_5031521032" description="S1 motif domain-containing protein" evidence="2">
    <location>
        <begin position="24"/>
        <end position="274"/>
    </location>
</feature>
<feature type="domain" description="S1 motif" evidence="3">
    <location>
        <begin position="88"/>
        <end position="159"/>
    </location>
</feature>
<dbReference type="EMBL" id="HBEU01000497">
    <property type="protein sequence ID" value="CAD8574195.1"/>
    <property type="molecule type" value="Transcribed_RNA"/>
</dbReference>
<name>A0A7S0K9F1_9STRA</name>
<keyword evidence="2" id="KW-0732">Signal</keyword>
<protein>
    <recommendedName>
        <fullName evidence="3">S1 motif domain-containing protein</fullName>
    </recommendedName>
</protein>
<organism evidence="4">
    <name type="scientific">Leptocylindrus aporus</name>
    <dbReference type="NCBI Taxonomy" id="1398097"/>
    <lineage>
        <taxon>Eukaryota</taxon>
        <taxon>Sar</taxon>
        <taxon>Stramenopiles</taxon>
        <taxon>Ochrophyta</taxon>
        <taxon>Bacillariophyta</taxon>
        <taxon>Coscinodiscophyceae</taxon>
        <taxon>Chaetocerotophycidae</taxon>
        <taxon>Leptocylindrales</taxon>
        <taxon>Leptocylindraceae</taxon>
        <taxon>Leptocylindrus</taxon>
    </lineage>
</organism>
<dbReference type="InterPro" id="IPR012340">
    <property type="entry name" value="NA-bd_OB-fold"/>
</dbReference>
<dbReference type="InterPro" id="IPR050437">
    <property type="entry name" value="Ribos_protein_bS1-like"/>
</dbReference>
<proteinExistence type="predicted"/>
<feature type="compositionally biased region" description="Basic residues" evidence="1">
    <location>
        <begin position="54"/>
        <end position="67"/>
    </location>
</feature>
<feature type="region of interest" description="Disordered" evidence="1">
    <location>
        <begin position="46"/>
        <end position="73"/>
    </location>
</feature>
<dbReference type="AlphaFoldDB" id="A0A7S0K9F1"/>
<reference evidence="4" key="1">
    <citation type="submission" date="2021-01" db="EMBL/GenBank/DDBJ databases">
        <authorList>
            <person name="Corre E."/>
            <person name="Pelletier E."/>
            <person name="Niang G."/>
            <person name="Scheremetjew M."/>
            <person name="Finn R."/>
            <person name="Kale V."/>
            <person name="Holt S."/>
            <person name="Cochrane G."/>
            <person name="Meng A."/>
            <person name="Brown T."/>
            <person name="Cohen L."/>
        </authorList>
    </citation>
    <scope>NUCLEOTIDE SEQUENCE</scope>
    <source>
        <strain evidence="4">B651</strain>
    </source>
</reference>
<dbReference type="GO" id="GO:0003729">
    <property type="term" value="F:mRNA binding"/>
    <property type="evidence" value="ECO:0007669"/>
    <property type="project" value="TreeGrafter"/>
</dbReference>
<accession>A0A7S0K9F1</accession>
<dbReference type="PROSITE" id="PS50126">
    <property type="entry name" value="S1"/>
    <property type="match status" value="2"/>
</dbReference>
<dbReference type="SMART" id="SM00316">
    <property type="entry name" value="S1"/>
    <property type="match status" value="2"/>
</dbReference>
<dbReference type="SUPFAM" id="SSF50249">
    <property type="entry name" value="Nucleic acid-binding proteins"/>
    <property type="match status" value="2"/>
</dbReference>